<sequence>MSKRRPWSEADDRFLTTYYGECGVSAEMLAEDLQRTVGSVRQRLLVLGVKAPEWKRKSKQGAQS</sequence>
<protein>
    <recommendedName>
        <fullName evidence="4">Sigma-70 family RNA polymerase sigma factor</fullName>
    </recommendedName>
</protein>
<keyword evidence="3" id="KW-1185">Reference proteome</keyword>
<dbReference type="RefSeq" id="WP_181052421.1">
    <property type="nucleotide sequence ID" value="NZ_JACDXJ010000001.1"/>
</dbReference>
<evidence type="ECO:0000313" key="2">
    <source>
        <dbReference type="EMBL" id="MBA1157798.1"/>
    </source>
</evidence>
<evidence type="ECO:0000313" key="3">
    <source>
        <dbReference type="Proteomes" id="UP000572984"/>
    </source>
</evidence>
<proteinExistence type="predicted"/>
<comment type="caution">
    <text evidence="1">The sequence shown here is derived from an EMBL/GenBank/DDBJ whole genome shotgun (WGS) entry which is preliminary data.</text>
</comment>
<evidence type="ECO:0000313" key="1">
    <source>
        <dbReference type="EMBL" id="MBA1156899.1"/>
    </source>
</evidence>
<accession>A0A838BPB6</accession>
<name>A0A838BPB6_9HYPH</name>
<reference evidence="1 3" key="1">
    <citation type="submission" date="2020-07" db="EMBL/GenBank/DDBJ databases">
        <title>Draft genome and description of Microvirga mediterraneensis Marseille-Q2068 sp. nov.</title>
        <authorList>
            <person name="Boxberger M."/>
        </authorList>
    </citation>
    <scope>NUCLEOTIDE SEQUENCE [LARGE SCALE GENOMIC DNA]</scope>
    <source>
        <strain evidence="1 3">Marseille-Q2068</strain>
    </source>
</reference>
<dbReference type="Proteomes" id="UP000572984">
    <property type="component" value="Unassembled WGS sequence"/>
</dbReference>
<evidence type="ECO:0008006" key="4">
    <source>
        <dbReference type="Google" id="ProtNLM"/>
    </source>
</evidence>
<organism evidence="1 3">
    <name type="scientific">Microvirga mediterraneensis</name>
    <dbReference type="NCBI Taxonomy" id="2754695"/>
    <lineage>
        <taxon>Bacteria</taxon>
        <taxon>Pseudomonadati</taxon>
        <taxon>Pseudomonadota</taxon>
        <taxon>Alphaproteobacteria</taxon>
        <taxon>Hyphomicrobiales</taxon>
        <taxon>Methylobacteriaceae</taxon>
        <taxon>Microvirga</taxon>
    </lineage>
</organism>
<dbReference type="EMBL" id="JACDXJ010000001">
    <property type="protein sequence ID" value="MBA1157798.1"/>
    <property type="molecule type" value="Genomic_DNA"/>
</dbReference>
<dbReference type="EMBL" id="JACDXJ010000001">
    <property type="protein sequence ID" value="MBA1156899.1"/>
    <property type="molecule type" value="Genomic_DNA"/>
</dbReference>
<gene>
    <name evidence="1" type="ORF">H0S73_12255</name>
    <name evidence="2" type="ORF">H0S73_16930</name>
</gene>
<dbReference type="AlphaFoldDB" id="A0A838BPB6"/>